<protein>
    <submittedName>
        <fullName evidence="16">TonB-dependent siderophore receptor</fullName>
    </submittedName>
</protein>
<evidence type="ECO:0000256" key="8">
    <source>
        <dbReference type="ARBA" id="ARBA00023170"/>
    </source>
</evidence>
<dbReference type="Pfam" id="PF00593">
    <property type="entry name" value="TonB_dep_Rec_b-barrel"/>
    <property type="match status" value="1"/>
</dbReference>
<keyword evidence="5 10" id="KW-0812">Transmembrane</keyword>
<feature type="region of interest" description="Disordered" evidence="12">
    <location>
        <begin position="268"/>
        <end position="295"/>
    </location>
</feature>
<proteinExistence type="inferred from homology"/>
<dbReference type="InterPro" id="IPR010105">
    <property type="entry name" value="TonB_sidphr_rcpt"/>
</dbReference>
<dbReference type="GO" id="GO:0015891">
    <property type="term" value="P:siderophore transport"/>
    <property type="evidence" value="ECO:0007669"/>
    <property type="project" value="InterPro"/>
</dbReference>
<keyword evidence="8 16" id="KW-0675">Receptor</keyword>
<evidence type="ECO:0000259" key="15">
    <source>
        <dbReference type="Pfam" id="PF07715"/>
    </source>
</evidence>
<dbReference type="CDD" id="cd01347">
    <property type="entry name" value="ligand_gated_channel"/>
    <property type="match status" value="1"/>
</dbReference>
<dbReference type="Gene3D" id="2.170.130.10">
    <property type="entry name" value="TonB-dependent receptor, plug domain"/>
    <property type="match status" value="1"/>
</dbReference>
<keyword evidence="9 10" id="KW-0998">Cell outer membrane</keyword>
<dbReference type="InterPro" id="IPR000531">
    <property type="entry name" value="Beta-barrel_TonB"/>
</dbReference>
<evidence type="ECO:0000256" key="11">
    <source>
        <dbReference type="RuleBase" id="RU003357"/>
    </source>
</evidence>
<comment type="subcellular location">
    <subcellularLocation>
        <location evidence="1 10">Cell outer membrane</location>
        <topology evidence="1 10">Multi-pass membrane protein</topology>
    </subcellularLocation>
</comment>
<evidence type="ECO:0000313" key="17">
    <source>
        <dbReference type="Proteomes" id="UP000319732"/>
    </source>
</evidence>
<comment type="caution">
    <text evidence="16">The sequence shown here is derived from an EMBL/GenBank/DDBJ whole genome shotgun (WGS) entry which is preliminary data.</text>
</comment>
<dbReference type="SUPFAM" id="SSF56935">
    <property type="entry name" value="Porins"/>
    <property type="match status" value="1"/>
</dbReference>
<keyword evidence="7 10" id="KW-0472">Membrane</keyword>
<name>A0A545TNG4_9GAMM</name>
<evidence type="ECO:0000313" key="16">
    <source>
        <dbReference type="EMBL" id="TQV78728.1"/>
    </source>
</evidence>
<dbReference type="Pfam" id="PF07715">
    <property type="entry name" value="Plug"/>
    <property type="match status" value="1"/>
</dbReference>
<keyword evidence="17" id="KW-1185">Reference proteome</keyword>
<dbReference type="GO" id="GO:0038023">
    <property type="term" value="F:signaling receptor activity"/>
    <property type="evidence" value="ECO:0007669"/>
    <property type="project" value="InterPro"/>
</dbReference>
<feature type="domain" description="TonB-dependent receptor-like beta-barrel" evidence="14">
    <location>
        <begin position="251"/>
        <end position="695"/>
    </location>
</feature>
<keyword evidence="6 11" id="KW-0798">TonB box</keyword>
<dbReference type="InterPro" id="IPR039426">
    <property type="entry name" value="TonB-dep_rcpt-like"/>
</dbReference>
<dbReference type="GO" id="GO:0009279">
    <property type="term" value="C:cell outer membrane"/>
    <property type="evidence" value="ECO:0007669"/>
    <property type="project" value="UniProtKB-SubCell"/>
</dbReference>
<feature type="signal peptide" evidence="13">
    <location>
        <begin position="1"/>
        <end position="26"/>
    </location>
</feature>
<gene>
    <name evidence="16" type="ORF">FKG94_11935</name>
</gene>
<dbReference type="InterPro" id="IPR012910">
    <property type="entry name" value="Plug_dom"/>
</dbReference>
<feature type="domain" description="TonB-dependent receptor plug" evidence="15">
    <location>
        <begin position="77"/>
        <end position="172"/>
    </location>
</feature>
<dbReference type="Proteomes" id="UP000319732">
    <property type="component" value="Unassembled WGS sequence"/>
</dbReference>
<reference evidence="16 17" key="1">
    <citation type="submission" date="2019-06" db="EMBL/GenBank/DDBJ databases">
        <title>Whole genome sequence for Cellvibrionaceae sp. R142.</title>
        <authorList>
            <person name="Wang G."/>
        </authorList>
    </citation>
    <scope>NUCLEOTIDE SEQUENCE [LARGE SCALE GENOMIC DNA]</scope>
    <source>
        <strain evidence="16 17">R142</strain>
    </source>
</reference>
<dbReference type="PANTHER" id="PTHR32552:SF82">
    <property type="entry name" value="FCUA PROTEIN"/>
    <property type="match status" value="1"/>
</dbReference>
<dbReference type="GO" id="GO:0015344">
    <property type="term" value="F:siderophore uptake transmembrane transporter activity"/>
    <property type="evidence" value="ECO:0007669"/>
    <property type="project" value="TreeGrafter"/>
</dbReference>
<organism evidence="16 17">
    <name type="scientific">Exilibacterium tricleocarpae</name>
    <dbReference type="NCBI Taxonomy" id="2591008"/>
    <lineage>
        <taxon>Bacteria</taxon>
        <taxon>Pseudomonadati</taxon>
        <taxon>Pseudomonadota</taxon>
        <taxon>Gammaproteobacteria</taxon>
        <taxon>Cellvibrionales</taxon>
        <taxon>Cellvibrionaceae</taxon>
        <taxon>Exilibacterium</taxon>
    </lineage>
</organism>
<sequence length="729" mass="78105">MQKQRQGRLAVAVLTATICINSLASAQTTPDSQAETTLDEVVVYGDASQVELTRAFAGGQVARGGRAGLLGNLDFLDSPFSGTAFTQEIIRGQQAESVGDTLLNDPAVRVTKGFGNFQEVYIIRGFPVFSDDITLNGLFGILPRQFVAAEQLERVEVFRGANAFINGAAPGGSGVGGTVNLVAKRAPAAGVIQLTAGYEGAGQLYAATDLAKRFGGENEWGIRFNAVYRDGESAVEDQERELSVFSFGTDYAGENIRFSADIGYQDNHIDNPRPQVTPEGEVPRAPDADANYAQPGTYTDEQQLFGVVRAEFDVSDAVTAWIAAGGREGEEKNILANPRASADGATTSVRFDNVREDSVFSADLGARATFSTGPVNHNLVVSASFIDSDSNNAFALSDSSTPLISDLFTPTPLAELPVADAFTGGVLSDPLTTEEVTNSSVAIANTLGLLSDSLLVTAGLRYQSIETRTFDFNTGVENSRYDKSDTTPVFGAVYKASDNMSFYGNYAESLQPGATAPTTSNNIQVLNAGETLDPFSGDQVELGAKYDGGSFGVTAAVFSLSRQNAIVENQIFKASGEQRNEGLEFSVFGEPVAGIRWLGGITYVDAKFEKTQDNLNEGNTVIGVPEIQANLNGEWDIPAVPGLTVDARVIYTDNQFVNAENTIEIDSWRRVDLGLRYTTEIYGKALTFRGRLDNLTDERYWASTGGFPGANYLIQGDPRTFFMTVSMEL</sequence>
<feature type="chain" id="PRO_5022089760" evidence="13">
    <location>
        <begin position="27"/>
        <end position="729"/>
    </location>
</feature>
<evidence type="ECO:0000256" key="1">
    <source>
        <dbReference type="ARBA" id="ARBA00004571"/>
    </source>
</evidence>
<dbReference type="PROSITE" id="PS52016">
    <property type="entry name" value="TONB_DEPENDENT_REC_3"/>
    <property type="match status" value="1"/>
</dbReference>
<evidence type="ECO:0000259" key="14">
    <source>
        <dbReference type="Pfam" id="PF00593"/>
    </source>
</evidence>
<dbReference type="InterPro" id="IPR037066">
    <property type="entry name" value="Plug_dom_sf"/>
</dbReference>
<evidence type="ECO:0000256" key="2">
    <source>
        <dbReference type="ARBA" id="ARBA00009810"/>
    </source>
</evidence>
<evidence type="ECO:0000256" key="13">
    <source>
        <dbReference type="SAM" id="SignalP"/>
    </source>
</evidence>
<dbReference type="Gene3D" id="2.40.170.20">
    <property type="entry name" value="TonB-dependent receptor, beta-barrel domain"/>
    <property type="match status" value="1"/>
</dbReference>
<comment type="similarity">
    <text evidence="2 10 11">Belongs to the TonB-dependent receptor family.</text>
</comment>
<evidence type="ECO:0000256" key="12">
    <source>
        <dbReference type="SAM" id="MobiDB-lite"/>
    </source>
</evidence>
<dbReference type="PANTHER" id="PTHR32552">
    <property type="entry name" value="FERRICHROME IRON RECEPTOR-RELATED"/>
    <property type="match status" value="1"/>
</dbReference>
<evidence type="ECO:0000256" key="6">
    <source>
        <dbReference type="ARBA" id="ARBA00023077"/>
    </source>
</evidence>
<evidence type="ECO:0000256" key="9">
    <source>
        <dbReference type="ARBA" id="ARBA00023237"/>
    </source>
</evidence>
<evidence type="ECO:0000256" key="4">
    <source>
        <dbReference type="ARBA" id="ARBA00022452"/>
    </source>
</evidence>
<evidence type="ECO:0000256" key="5">
    <source>
        <dbReference type="ARBA" id="ARBA00022692"/>
    </source>
</evidence>
<evidence type="ECO:0000256" key="10">
    <source>
        <dbReference type="PROSITE-ProRule" id="PRU01360"/>
    </source>
</evidence>
<evidence type="ECO:0000256" key="7">
    <source>
        <dbReference type="ARBA" id="ARBA00023136"/>
    </source>
</evidence>
<keyword evidence="4 10" id="KW-1134">Transmembrane beta strand</keyword>
<dbReference type="NCBIfam" id="TIGR01783">
    <property type="entry name" value="TonB-siderophor"/>
    <property type="match status" value="1"/>
</dbReference>
<keyword evidence="13" id="KW-0732">Signal</keyword>
<dbReference type="OrthoDB" id="9764669at2"/>
<keyword evidence="3 10" id="KW-0813">Transport</keyword>
<dbReference type="AlphaFoldDB" id="A0A545TNG4"/>
<accession>A0A545TNG4</accession>
<evidence type="ECO:0000256" key="3">
    <source>
        <dbReference type="ARBA" id="ARBA00022448"/>
    </source>
</evidence>
<dbReference type="EMBL" id="VHSG01000012">
    <property type="protein sequence ID" value="TQV78728.1"/>
    <property type="molecule type" value="Genomic_DNA"/>
</dbReference>
<dbReference type="InterPro" id="IPR036942">
    <property type="entry name" value="Beta-barrel_TonB_sf"/>
</dbReference>